<keyword evidence="5" id="KW-1185">Reference proteome</keyword>
<evidence type="ECO:0000256" key="1">
    <source>
        <dbReference type="ARBA" id="ARBA00006484"/>
    </source>
</evidence>
<evidence type="ECO:0000256" key="2">
    <source>
        <dbReference type="ARBA" id="ARBA00023002"/>
    </source>
</evidence>
<dbReference type="Gene3D" id="3.40.50.720">
    <property type="entry name" value="NAD(P)-binding Rossmann-like Domain"/>
    <property type="match status" value="1"/>
</dbReference>
<dbReference type="CDD" id="cd05374">
    <property type="entry name" value="17beta-HSD-like_SDR_c"/>
    <property type="match status" value="1"/>
</dbReference>
<evidence type="ECO:0000313" key="4">
    <source>
        <dbReference type="EMBL" id="SMA50330.1"/>
    </source>
</evidence>
<organism evidence="4 5">
    <name type="scientific">Parendozoicomonas haliclonae</name>
    <dbReference type="NCBI Taxonomy" id="1960125"/>
    <lineage>
        <taxon>Bacteria</taxon>
        <taxon>Pseudomonadati</taxon>
        <taxon>Pseudomonadota</taxon>
        <taxon>Gammaproteobacteria</taxon>
        <taxon>Oceanospirillales</taxon>
        <taxon>Endozoicomonadaceae</taxon>
        <taxon>Parendozoicomonas</taxon>
    </lineage>
</organism>
<dbReference type="InterPro" id="IPR002347">
    <property type="entry name" value="SDR_fam"/>
</dbReference>
<gene>
    <name evidence="4" type="primary">fabG_8</name>
    <name evidence="4" type="ORF">EHSB41UT_04124</name>
</gene>
<dbReference type="PRINTS" id="PR00081">
    <property type="entry name" value="GDHRDH"/>
</dbReference>
<dbReference type="Pfam" id="PF00106">
    <property type="entry name" value="adh_short"/>
    <property type="match status" value="1"/>
</dbReference>
<dbReference type="OrthoDB" id="9775296at2"/>
<dbReference type="EC" id="1.1.1.100" evidence="4"/>
<name>A0A1X7AQE3_9GAMM</name>
<keyword evidence="2 4" id="KW-0560">Oxidoreductase</keyword>
<protein>
    <submittedName>
        <fullName evidence="4">3-oxoacyl-[acyl-carrier-protein] reductase FabG</fullName>
        <ecNumber evidence="4">1.1.1.100</ecNumber>
    </submittedName>
</protein>
<sequence length="274" mass="29581">MPKTVLITGCSTGIGQALALELHQRGYQVWASARKLEAVQNLKSQSIQTLALDVTDEGSRKAALAEIQQTSGQLDILINNAGYGAMGPVIESPESALRQQFETNTFAPISLIQDAFPLLKASQSAIVVNVTSVSGILTTPFSGMYCASKAAFSTLTEALRMELMPFGIEVIDVQPGAIRSSFADNASKTLDILPKNSVYQKIEQAIQARARASQDKPSSAEGLAIKIAEALDKKGKPRLLRYGNGSAGLPFLANWLPRKLVHRILQKKFQLDQL</sequence>
<evidence type="ECO:0000256" key="3">
    <source>
        <dbReference type="RuleBase" id="RU000363"/>
    </source>
</evidence>
<dbReference type="Proteomes" id="UP000196573">
    <property type="component" value="Unassembled WGS sequence"/>
</dbReference>
<dbReference type="NCBIfam" id="NF004284">
    <property type="entry name" value="PRK05693.1"/>
    <property type="match status" value="1"/>
</dbReference>
<evidence type="ECO:0000313" key="5">
    <source>
        <dbReference type="Proteomes" id="UP000196573"/>
    </source>
</evidence>
<reference evidence="4 5" key="1">
    <citation type="submission" date="2017-03" db="EMBL/GenBank/DDBJ databases">
        <authorList>
            <person name="Afonso C.L."/>
            <person name="Miller P.J."/>
            <person name="Scott M.A."/>
            <person name="Spackman E."/>
            <person name="Goraichik I."/>
            <person name="Dimitrov K.M."/>
            <person name="Suarez D.L."/>
            <person name="Swayne D.E."/>
        </authorList>
    </citation>
    <scope>NUCLEOTIDE SEQUENCE [LARGE SCALE GENOMIC DNA]</scope>
    <source>
        <strain evidence="4">SB41UT1</strain>
    </source>
</reference>
<dbReference type="RefSeq" id="WP_087112760.1">
    <property type="nucleotide sequence ID" value="NZ_CBCSCN010000013.1"/>
</dbReference>
<accession>A0A1X7AQE3</accession>
<dbReference type="PRINTS" id="PR00080">
    <property type="entry name" value="SDRFAMILY"/>
</dbReference>
<dbReference type="PANTHER" id="PTHR44169">
    <property type="entry name" value="NADPH-DEPENDENT 1-ACYLDIHYDROXYACETONE PHOSPHATE REDUCTASE"/>
    <property type="match status" value="1"/>
</dbReference>
<proteinExistence type="inferred from homology"/>
<dbReference type="GO" id="GO:0004316">
    <property type="term" value="F:3-oxoacyl-[acyl-carrier-protein] reductase (NADPH) activity"/>
    <property type="evidence" value="ECO:0007669"/>
    <property type="project" value="UniProtKB-EC"/>
</dbReference>
<dbReference type="AlphaFoldDB" id="A0A1X7AQE3"/>
<dbReference type="SUPFAM" id="SSF51735">
    <property type="entry name" value="NAD(P)-binding Rossmann-fold domains"/>
    <property type="match status" value="1"/>
</dbReference>
<dbReference type="EMBL" id="FWPT01000011">
    <property type="protein sequence ID" value="SMA50330.1"/>
    <property type="molecule type" value="Genomic_DNA"/>
</dbReference>
<dbReference type="PANTHER" id="PTHR44169:SF6">
    <property type="entry name" value="NADPH-DEPENDENT 1-ACYLDIHYDROXYACETONE PHOSPHATE REDUCTASE"/>
    <property type="match status" value="1"/>
</dbReference>
<comment type="similarity">
    <text evidence="1 3">Belongs to the short-chain dehydrogenases/reductases (SDR) family.</text>
</comment>
<dbReference type="InterPro" id="IPR036291">
    <property type="entry name" value="NAD(P)-bd_dom_sf"/>
</dbReference>